<evidence type="ECO:0000313" key="1">
    <source>
        <dbReference type="EMBL" id="KAH8017967.1"/>
    </source>
</evidence>
<sequence length="111" mass="12587">MENKDNKGLSAAAILAIFDMQPHRNFRITTPDAIHAAKRTHCTMHLHILQTSSAILRWGLNWLRELMTDPYTSVPVRYTVKGPVTPVKDSRPSPLLRNTGTATQVPWYRHG</sequence>
<proteinExistence type="predicted"/>
<organism evidence="1 2">
    <name type="scientific">Sphaerodactylus townsendi</name>
    <dbReference type="NCBI Taxonomy" id="933632"/>
    <lineage>
        <taxon>Eukaryota</taxon>
        <taxon>Metazoa</taxon>
        <taxon>Chordata</taxon>
        <taxon>Craniata</taxon>
        <taxon>Vertebrata</taxon>
        <taxon>Euteleostomi</taxon>
        <taxon>Lepidosauria</taxon>
        <taxon>Squamata</taxon>
        <taxon>Bifurcata</taxon>
        <taxon>Gekkota</taxon>
        <taxon>Sphaerodactylidae</taxon>
        <taxon>Sphaerodactylus</taxon>
    </lineage>
</organism>
<gene>
    <name evidence="1" type="ORF">K3G42_033376</name>
</gene>
<dbReference type="EMBL" id="CM037614">
    <property type="protein sequence ID" value="KAH8017967.1"/>
    <property type="molecule type" value="Genomic_DNA"/>
</dbReference>
<reference evidence="1" key="1">
    <citation type="submission" date="2021-08" db="EMBL/GenBank/DDBJ databases">
        <title>The first chromosome-level gecko genome reveals the dynamic sex chromosomes of Neotropical dwarf geckos (Sphaerodactylidae: Sphaerodactylus).</title>
        <authorList>
            <person name="Pinto B.J."/>
            <person name="Keating S.E."/>
            <person name="Gamble T."/>
        </authorList>
    </citation>
    <scope>NUCLEOTIDE SEQUENCE</scope>
    <source>
        <strain evidence="1">TG3544</strain>
    </source>
</reference>
<protein>
    <submittedName>
        <fullName evidence="1">Uncharacterized protein</fullName>
    </submittedName>
</protein>
<dbReference type="Proteomes" id="UP000827872">
    <property type="component" value="Linkage Group LG01"/>
</dbReference>
<name>A0ACB8GET6_9SAUR</name>
<evidence type="ECO:0000313" key="2">
    <source>
        <dbReference type="Proteomes" id="UP000827872"/>
    </source>
</evidence>
<comment type="caution">
    <text evidence="1">The sequence shown here is derived from an EMBL/GenBank/DDBJ whole genome shotgun (WGS) entry which is preliminary data.</text>
</comment>
<accession>A0ACB8GET6</accession>
<keyword evidence="2" id="KW-1185">Reference proteome</keyword>